<reference evidence="2 3" key="1">
    <citation type="journal article" date="2023" name="Res Sq">
        <title>Genomic and morphological characterization of Knufia obscura isolated from the Mars 2020 spacecraft assembly facility.</title>
        <authorList>
            <person name="Chander A.M."/>
            <person name="Teixeira M.M."/>
            <person name="Singh N.K."/>
            <person name="Williams M.P."/>
            <person name="Parker C.W."/>
            <person name="Leo P."/>
            <person name="Stajich J.E."/>
            <person name="Torok T."/>
            <person name="Tighe S."/>
            <person name="Mason C.E."/>
            <person name="Venkateswaran K."/>
        </authorList>
    </citation>
    <scope>NUCLEOTIDE SEQUENCE [LARGE SCALE GENOMIC DNA]</scope>
    <source>
        <strain evidence="2 3">CCFEE 5817</strain>
    </source>
</reference>
<dbReference type="EMBL" id="JAVHJV010000011">
    <property type="protein sequence ID" value="KAK5939266.1"/>
    <property type="molecule type" value="Genomic_DNA"/>
</dbReference>
<dbReference type="PANTHER" id="PTHR33112">
    <property type="entry name" value="DOMAIN PROTEIN, PUTATIVE-RELATED"/>
    <property type="match status" value="1"/>
</dbReference>
<proteinExistence type="predicted"/>
<organism evidence="2 3">
    <name type="scientific">Knufia obscura</name>
    <dbReference type="NCBI Taxonomy" id="1635080"/>
    <lineage>
        <taxon>Eukaryota</taxon>
        <taxon>Fungi</taxon>
        <taxon>Dikarya</taxon>
        <taxon>Ascomycota</taxon>
        <taxon>Pezizomycotina</taxon>
        <taxon>Eurotiomycetes</taxon>
        <taxon>Chaetothyriomycetidae</taxon>
        <taxon>Chaetothyriales</taxon>
        <taxon>Trichomeriaceae</taxon>
        <taxon>Knufia</taxon>
    </lineage>
</organism>
<dbReference type="Proteomes" id="UP001334248">
    <property type="component" value="Unassembled WGS sequence"/>
</dbReference>
<protein>
    <recommendedName>
        <fullName evidence="1">Heterokaryon incompatibility domain-containing protein</fullName>
    </recommendedName>
</protein>
<dbReference type="PANTHER" id="PTHR33112:SF1">
    <property type="entry name" value="HETEROKARYON INCOMPATIBILITY DOMAIN-CONTAINING PROTEIN"/>
    <property type="match status" value="1"/>
</dbReference>
<evidence type="ECO:0000313" key="3">
    <source>
        <dbReference type="Proteomes" id="UP001334248"/>
    </source>
</evidence>
<gene>
    <name evidence="2" type="ORF">PMZ80_008569</name>
</gene>
<name>A0ABR0RF73_9EURO</name>
<dbReference type="RefSeq" id="XP_064727356.1">
    <property type="nucleotide sequence ID" value="XM_064876969.1"/>
</dbReference>
<accession>A0ABR0RF73</accession>
<dbReference type="GeneID" id="90002018"/>
<feature type="domain" description="Heterokaryon incompatibility" evidence="1">
    <location>
        <begin position="294"/>
        <end position="443"/>
    </location>
</feature>
<keyword evidence="3" id="KW-1185">Reference proteome</keyword>
<dbReference type="InterPro" id="IPR010730">
    <property type="entry name" value="HET"/>
</dbReference>
<dbReference type="Pfam" id="PF06985">
    <property type="entry name" value="HET"/>
    <property type="match status" value="1"/>
</dbReference>
<evidence type="ECO:0000259" key="1">
    <source>
        <dbReference type="Pfam" id="PF06985"/>
    </source>
</evidence>
<comment type="caution">
    <text evidence="2">The sequence shown here is derived from an EMBL/GenBank/DDBJ whole genome shotgun (WGS) entry which is preliminary data.</text>
</comment>
<evidence type="ECO:0000313" key="2">
    <source>
        <dbReference type="EMBL" id="KAK5939266.1"/>
    </source>
</evidence>
<sequence length="823" mass="93212">MSSARLCQRCSVIDFHNSFFNDFCKFARFLPLVTELEEDDDVFVDERNVLGRQREGFLEDRDIDYEQEHILLEEFLDSIQYEGSKNRQAVRAFLEEQLFTPLYRSPFAHPLGTVAELKERASPCDLCSLLLDDRLWRIIGQDTMQSHGTSDDPAFTPTVVRASPKHYSCYLFPLYPADKLMWYDYFTTPNELCVLVAPHGHLQPPDSTDSLFADYRRDLRTICLFDCPRGIWRTYEPTIDWKKVSGWLEDASSDKFSNTQVITELGKPNSETFMLMDVARSRIVHVRSLENVCYAALSYVWGAARTSEKWCRDIQQVHDRNQAKDSVPCATSDLPTTIQDVLHACQQLGIPFLWVDSLCIAQNQGVEKQNAIADMAHVYIGCHLCIVAAADGGVHDALPGVKDAQRDQSWLGISGITIGICPPPLRQAVHQSKWNSRGWVFQEATLSARCLVITKDQVFLQSGSSIGCEAVDLDIGNDYHDPQQDYKEEPLTALSLYDRDKGDDSAFSVFKDMVQNYTRRELSFQSDTQNAFQGLMLVLRRRFNLEIHQALPVTAFAQSLLWVCERSRAWGQPIKRPMRRLNEKGPPFAPSWTWLSRISAVTFFGFPSGSHVLLNPCFDHMPMELIHSSHELPATGFEHAFATEDGVLPGCDRRLVSPLPFFTRMHHADHVRLAGSNLTLSHWLKDMGQRRYVLDDYDSSYLTGQAYILPILYGKPIVYALSAEQEADAAAGKMIIAALTVEVFEYPFMDIQSWPLPLPKQQIPGPVVQQAPLNRVLSPAESKSKVFLVRRVGIAPYGLLPLEMCLPAEYGPPEDCRSHIILG</sequence>